<dbReference type="SMART" id="SM00387">
    <property type="entry name" value="HATPase_c"/>
    <property type="match status" value="1"/>
</dbReference>
<dbReference type="Pfam" id="PF00989">
    <property type="entry name" value="PAS"/>
    <property type="match status" value="1"/>
</dbReference>
<dbReference type="Gene3D" id="3.30.450.20">
    <property type="entry name" value="PAS domain"/>
    <property type="match status" value="1"/>
</dbReference>
<dbReference type="InterPro" id="IPR005467">
    <property type="entry name" value="His_kinase_dom"/>
</dbReference>
<dbReference type="PROSITE" id="PS50109">
    <property type="entry name" value="HIS_KIN"/>
    <property type="match status" value="1"/>
</dbReference>
<dbReference type="CDD" id="cd00075">
    <property type="entry name" value="HATPase"/>
    <property type="match status" value="1"/>
</dbReference>
<dbReference type="EMBL" id="JACEZU010000001">
    <property type="protein sequence ID" value="MBA5686006.1"/>
    <property type="molecule type" value="Genomic_DNA"/>
</dbReference>
<dbReference type="GO" id="GO:0000155">
    <property type="term" value="F:phosphorelay sensor kinase activity"/>
    <property type="evidence" value="ECO:0007669"/>
    <property type="project" value="InterPro"/>
</dbReference>
<evidence type="ECO:0000256" key="3">
    <source>
        <dbReference type="ARBA" id="ARBA00022553"/>
    </source>
</evidence>
<keyword evidence="5 10" id="KW-0418">Kinase</keyword>
<protein>
    <recommendedName>
        <fullName evidence="2">histidine kinase</fullName>
        <ecNumber evidence="2">2.7.13.3</ecNumber>
    </recommendedName>
</protein>
<evidence type="ECO:0000256" key="2">
    <source>
        <dbReference type="ARBA" id="ARBA00012438"/>
    </source>
</evidence>
<feature type="domain" description="PAC" evidence="9">
    <location>
        <begin position="82"/>
        <end position="140"/>
    </location>
</feature>
<dbReference type="GO" id="GO:0006355">
    <property type="term" value="P:regulation of DNA-templated transcription"/>
    <property type="evidence" value="ECO:0007669"/>
    <property type="project" value="InterPro"/>
</dbReference>
<dbReference type="EC" id="2.7.13.3" evidence="2"/>
<accession>A0A7W2F6H8</accession>
<evidence type="ECO:0000256" key="5">
    <source>
        <dbReference type="ARBA" id="ARBA00022777"/>
    </source>
</evidence>
<organism evidence="10 11">
    <name type="scientific">Rugamonas apoptosis</name>
    <dbReference type="NCBI Taxonomy" id="2758570"/>
    <lineage>
        <taxon>Bacteria</taxon>
        <taxon>Pseudomonadati</taxon>
        <taxon>Pseudomonadota</taxon>
        <taxon>Betaproteobacteria</taxon>
        <taxon>Burkholderiales</taxon>
        <taxon>Oxalobacteraceae</taxon>
        <taxon>Telluria group</taxon>
        <taxon>Rugamonas</taxon>
    </lineage>
</organism>
<keyword evidence="4" id="KW-0808">Transferase</keyword>
<keyword evidence="11" id="KW-1185">Reference proteome</keyword>
<feature type="domain" description="Histidine kinase" evidence="8">
    <location>
        <begin position="144"/>
        <end position="357"/>
    </location>
</feature>
<dbReference type="InterPro" id="IPR036097">
    <property type="entry name" value="HisK_dim/P_sf"/>
</dbReference>
<dbReference type="PROSITE" id="PS50113">
    <property type="entry name" value="PAC"/>
    <property type="match status" value="1"/>
</dbReference>
<dbReference type="InterPro" id="IPR000700">
    <property type="entry name" value="PAS-assoc_C"/>
</dbReference>
<proteinExistence type="predicted"/>
<dbReference type="Pfam" id="PF00512">
    <property type="entry name" value="HisKA"/>
    <property type="match status" value="1"/>
</dbReference>
<dbReference type="GO" id="GO:0005886">
    <property type="term" value="C:plasma membrane"/>
    <property type="evidence" value="ECO:0007669"/>
    <property type="project" value="TreeGrafter"/>
</dbReference>
<dbReference type="Gene3D" id="3.30.565.10">
    <property type="entry name" value="Histidine kinase-like ATPase, C-terminal domain"/>
    <property type="match status" value="1"/>
</dbReference>
<evidence type="ECO:0000313" key="10">
    <source>
        <dbReference type="EMBL" id="MBA5686006.1"/>
    </source>
</evidence>
<comment type="caution">
    <text evidence="10">The sequence shown here is derived from an EMBL/GenBank/DDBJ whole genome shotgun (WGS) entry which is preliminary data.</text>
</comment>
<dbReference type="AlphaFoldDB" id="A0A7W2F6H8"/>
<dbReference type="InterPro" id="IPR000014">
    <property type="entry name" value="PAS"/>
</dbReference>
<evidence type="ECO:0000256" key="1">
    <source>
        <dbReference type="ARBA" id="ARBA00000085"/>
    </source>
</evidence>
<sequence>MPTVQELDTALREARLNAARYRLLLEHSSEVSWMADCASGRLTYLSPAAERQFGYRLDTAQPLAAALLAQLPARLARLAAGDLSRMRVVRQSEQPHADGHLVPVEIESTVVLGDDGRPATLVGVVRDLSGQRALAEQHKKFASMVSHEFRSPLATIDGAIQRLEMTGAHHDEATRKRYSKIQSAVDRLLAMVDDYLSPERLASIGRARQPNELSPQALLETAASQARARRAAIAVRCTGLPQWIRCEPDGLRLAIEVLIDNAIKYTKPDTAIELIGKKAMEGGIELLVRDHGEGIPAADLGRVCDKGYRGANAAGIAGSGLGLYMARAVVDVHGGTLDVKNLPESGVECRIWLPAAAAAGKSLAQALGSSDNSPTQVHSATGQN</sequence>
<dbReference type="Gene3D" id="1.10.287.130">
    <property type="match status" value="1"/>
</dbReference>
<keyword evidence="6" id="KW-0902">Two-component regulatory system</keyword>
<dbReference type="SUPFAM" id="SSF55874">
    <property type="entry name" value="ATPase domain of HSP90 chaperone/DNA topoisomerase II/histidine kinase"/>
    <property type="match status" value="1"/>
</dbReference>
<dbReference type="Proteomes" id="UP000573499">
    <property type="component" value="Unassembled WGS sequence"/>
</dbReference>
<evidence type="ECO:0000256" key="6">
    <source>
        <dbReference type="ARBA" id="ARBA00023012"/>
    </source>
</evidence>
<dbReference type="PANTHER" id="PTHR45453">
    <property type="entry name" value="PHOSPHATE REGULON SENSOR PROTEIN PHOR"/>
    <property type="match status" value="1"/>
</dbReference>
<name>A0A7W2F6H8_9BURK</name>
<dbReference type="InterPro" id="IPR036890">
    <property type="entry name" value="HATPase_C_sf"/>
</dbReference>
<dbReference type="SUPFAM" id="SSF47384">
    <property type="entry name" value="Homodimeric domain of signal transducing histidine kinase"/>
    <property type="match status" value="1"/>
</dbReference>
<dbReference type="InterPro" id="IPR004358">
    <property type="entry name" value="Sig_transdc_His_kin-like_C"/>
</dbReference>
<reference evidence="10 11" key="1">
    <citation type="submission" date="2020-07" db="EMBL/GenBank/DDBJ databases">
        <title>Novel species isolated from subtropical streams in China.</title>
        <authorList>
            <person name="Lu H."/>
        </authorList>
    </citation>
    <scope>NUCLEOTIDE SEQUENCE [LARGE SCALE GENOMIC DNA]</scope>
    <source>
        <strain evidence="10 11">LX47W</strain>
    </source>
</reference>
<gene>
    <name evidence="10" type="ORF">H3H39_02935</name>
</gene>
<dbReference type="SMART" id="SM00388">
    <property type="entry name" value="HisKA"/>
    <property type="match status" value="1"/>
</dbReference>
<evidence type="ECO:0000256" key="4">
    <source>
        <dbReference type="ARBA" id="ARBA00022679"/>
    </source>
</evidence>
<comment type="catalytic activity">
    <reaction evidence="1">
        <text>ATP + protein L-histidine = ADP + protein N-phospho-L-histidine.</text>
        <dbReference type="EC" id="2.7.13.3"/>
    </reaction>
</comment>
<evidence type="ECO:0000259" key="9">
    <source>
        <dbReference type="PROSITE" id="PS50113"/>
    </source>
</evidence>
<dbReference type="Pfam" id="PF02518">
    <property type="entry name" value="HATPase_c"/>
    <property type="match status" value="1"/>
</dbReference>
<evidence type="ECO:0000256" key="7">
    <source>
        <dbReference type="ARBA" id="ARBA00023136"/>
    </source>
</evidence>
<dbReference type="RefSeq" id="WP_182151740.1">
    <property type="nucleotide sequence ID" value="NZ_JACEZU010000001.1"/>
</dbReference>
<dbReference type="PANTHER" id="PTHR45453:SF1">
    <property type="entry name" value="PHOSPHATE REGULON SENSOR PROTEIN PHOR"/>
    <property type="match status" value="1"/>
</dbReference>
<dbReference type="CDD" id="cd00082">
    <property type="entry name" value="HisKA"/>
    <property type="match status" value="1"/>
</dbReference>
<dbReference type="InterPro" id="IPR035965">
    <property type="entry name" value="PAS-like_dom_sf"/>
</dbReference>
<dbReference type="InterPro" id="IPR050351">
    <property type="entry name" value="BphY/WalK/GraS-like"/>
</dbReference>
<keyword evidence="7" id="KW-0472">Membrane</keyword>
<dbReference type="InterPro" id="IPR003661">
    <property type="entry name" value="HisK_dim/P_dom"/>
</dbReference>
<evidence type="ECO:0000313" key="11">
    <source>
        <dbReference type="Proteomes" id="UP000573499"/>
    </source>
</evidence>
<dbReference type="InterPro" id="IPR013767">
    <property type="entry name" value="PAS_fold"/>
</dbReference>
<evidence type="ECO:0000259" key="8">
    <source>
        <dbReference type="PROSITE" id="PS50109"/>
    </source>
</evidence>
<dbReference type="SUPFAM" id="SSF55785">
    <property type="entry name" value="PYP-like sensor domain (PAS domain)"/>
    <property type="match status" value="1"/>
</dbReference>
<dbReference type="InterPro" id="IPR003594">
    <property type="entry name" value="HATPase_dom"/>
</dbReference>
<dbReference type="PRINTS" id="PR00344">
    <property type="entry name" value="BCTRLSENSOR"/>
</dbReference>
<dbReference type="GO" id="GO:0016036">
    <property type="term" value="P:cellular response to phosphate starvation"/>
    <property type="evidence" value="ECO:0007669"/>
    <property type="project" value="TreeGrafter"/>
</dbReference>
<dbReference type="GO" id="GO:0004721">
    <property type="term" value="F:phosphoprotein phosphatase activity"/>
    <property type="evidence" value="ECO:0007669"/>
    <property type="project" value="TreeGrafter"/>
</dbReference>
<dbReference type="NCBIfam" id="TIGR00229">
    <property type="entry name" value="sensory_box"/>
    <property type="match status" value="1"/>
</dbReference>
<keyword evidence="3" id="KW-0597">Phosphoprotein</keyword>